<sequence length="93" mass="10589">LERLSEDKRKREWVLVNKDNDETIVGKISKKLKTKVLIDHWVGQDRSENVTTLVKCRSCKLNGQVSILEEVVGYRANSEMTAVNSTEEEVASI</sequence>
<dbReference type="Proteomes" id="UP000789702">
    <property type="component" value="Unassembled WGS sequence"/>
</dbReference>
<comment type="caution">
    <text evidence="1">The sequence shown here is derived from an EMBL/GenBank/DDBJ whole genome shotgun (WGS) entry which is preliminary data.</text>
</comment>
<feature type="non-terminal residue" evidence="1">
    <location>
        <position position="93"/>
    </location>
</feature>
<evidence type="ECO:0000313" key="1">
    <source>
        <dbReference type="EMBL" id="CAG8669320.1"/>
    </source>
</evidence>
<keyword evidence="2" id="KW-1185">Reference proteome</keyword>
<reference evidence="1" key="1">
    <citation type="submission" date="2021-06" db="EMBL/GenBank/DDBJ databases">
        <authorList>
            <person name="Kallberg Y."/>
            <person name="Tangrot J."/>
            <person name="Rosling A."/>
        </authorList>
    </citation>
    <scope>NUCLEOTIDE SEQUENCE</scope>
    <source>
        <strain evidence="1">IL203A</strain>
    </source>
</reference>
<feature type="non-terminal residue" evidence="1">
    <location>
        <position position="1"/>
    </location>
</feature>
<gene>
    <name evidence="1" type="ORF">DHETER_LOCUS10111</name>
</gene>
<proteinExistence type="predicted"/>
<evidence type="ECO:0000313" key="2">
    <source>
        <dbReference type="Proteomes" id="UP000789702"/>
    </source>
</evidence>
<dbReference type="EMBL" id="CAJVPU010019017">
    <property type="protein sequence ID" value="CAG8669320.1"/>
    <property type="molecule type" value="Genomic_DNA"/>
</dbReference>
<name>A0ACA9NQ66_9GLOM</name>
<organism evidence="1 2">
    <name type="scientific">Dentiscutata heterogama</name>
    <dbReference type="NCBI Taxonomy" id="1316150"/>
    <lineage>
        <taxon>Eukaryota</taxon>
        <taxon>Fungi</taxon>
        <taxon>Fungi incertae sedis</taxon>
        <taxon>Mucoromycota</taxon>
        <taxon>Glomeromycotina</taxon>
        <taxon>Glomeromycetes</taxon>
        <taxon>Diversisporales</taxon>
        <taxon>Gigasporaceae</taxon>
        <taxon>Dentiscutata</taxon>
    </lineage>
</organism>
<accession>A0ACA9NQ66</accession>
<protein>
    <submittedName>
        <fullName evidence="1">6315_t:CDS:1</fullName>
    </submittedName>
</protein>